<sequence>MRGTPGYMAPEWTRPDQITSKADVYSYGLVLLEIVSGSRNFTQLDSKVASDQWFFPRWAFDKVFKDECEDVLDPRIKHTYDNRAHFDMINRMVKTAMWCLQDRPEMRPSMERWLRCLRGQLRSLSRRSPPYFS</sequence>
<evidence type="ECO:0000256" key="4">
    <source>
        <dbReference type="ARBA" id="ARBA00022989"/>
    </source>
</evidence>
<comment type="caution">
    <text evidence="7">The sequence shown here is derived from an EMBL/GenBank/DDBJ whole genome shotgun (WGS) entry which is preliminary data.</text>
</comment>
<keyword evidence="2" id="KW-0812">Transmembrane</keyword>
<proteinExistence type="predicted"/>
<dbReference type="GO" id="GO:0005524">
    <property type="term" value="F:ATP binding"/>
    <property type="evidence" value="ECO:0007669"/>
    <property type="project" value="InterPro"/>
</dbReference>
<dbReference type="GO" id="GO:0004672">
    <property type="term" value="F:protein kinase activity"/>
    <property type="evidence" value="ECO:0007669"/>
    <property type="project" value="InterPro"/>
</dbReference>
<comment type="subcellular location">
    <subcellularLocation>
        <location evidence="1">Membrane</location>
        <topology evidence="1">Single-pass membrane protein</topology>
    </subcellularLocation>
</comment>
<evidence type="ECO:0000256" key="3">
    <source>
        <dbReference type="ARBA" id="ARBA00022729"/>
    </source>
</evidence>
<accession>A0AAW2S3N1</accession>
<dbReference type="SUPFAM" id="SSF56112">
    <property type="entry name" value="Protein kinase-like (PK-like)"/>
    <property type="match status" value="1"/>
</dbReference>
<keyword evidence="3" id="KW-0732">Signal</keyword>
<dbReference type="Gene3D" id="1.10.510.10">
    <property type="entry name" value="Transferase(Phosphotransferase) domain 1"/>
    <property type="match status" value="1"/>
</dbReference>
<reference evidence="7" key="1">
    <citation type="submission" date="2020-06" db="EMBL/GenBank/DDBJ databases">
        <authorList>
            <person name="Li T."/>
            <person name="Hu X."/>
            <person name="Zhang T."/>
            <person name="Song X."/>
            <person name="Zhang H."/>
            <person name="Dai N."/>
            <person name="Sheng W."/>
            <person name="Hou X."/>
            <person name="Wei L."/>
        </authorList>
    </citation>
    <scope>NUCLEOTIDE SEQUENCE</scope>
    <source>
        <strain evidence="7">G02</strain>
        <tissue evidence="7">Leaf</tissue>
    </source>
</reference>
<dbReference type="Pfam" id="PF00069">
    <property type="entry name" value="Pkinase"/>
    <property type="match status" value="1"/>
</dbReference>
<keyword evidence="4" id="KW-1133">Transmembrane helix</keyword>
<evidence type="ECO:0000259" key="6">
    <source>
        <dbReference type="PROSITE" id="PS50011"/>
    </source>
</evidence>
<reference evidence="7" key="2">
    <citation type="journal article" date="2024" name="Plant">
        <title>Genomic evolution and insights into agronomic trait innovations of Sesamum species.</title>
        <authorList>
            <person name="Miao H."/>
            <person name="Wang L."/>
            <person name="Qu L."/>
            <person name="Liu H."/>
            <person name="Sun Y."/>
            <person name="Le M."/>
            <person name="Wang Q."/>
            <person name="Wei S."/>
            <person name="Zheng Y."/>
            <person name="Lin W."/>
            <person name="Duan Y."/>
            <person name="Cao H."/>
            <person name="Xiong S."/>
            <person name="Wang X."/>
            <person name="Wei L."/>
            <person name="Li C."/>
            <person name="Ma Q."/>
            <person name="Ju M."/>
            <person name="Zhao R."/>
            <person name="Li G."/>
            <person name="Mu C."/>
            <person name="Tian Q."/>
            <person name="Mei H."/>
            <person name="Zhang T."/>
            <person name="Gao T."/>
            <person name="Zhang H."/>
        </authorList>
    </citation>
    <scope>NUCLEOTIDE SEQUENCE</scope>
    <source>
        <strain evidence="7">G02</strain>
    </source>
</reference>
<dbReference type="EMBL" id="JACGWJ010000012">
    <property type="protein sequence ID" value="KAL0386321.1"/>
    <property type="molecule type" value="Genomic_DNA"/>
</dbReference>
<dbReference type="InterPro" id="IPR011009">
    <property type="entry name" value="Kinase-like_dom_sf"/>
</dbReference>
<name>A0AAW2S3N1_SESRA</name>
<dbReference type="AlphaFoldDB" id="A0AAW2S3N1"/>
<evidence type="ECO:0000256" key="2">
    <source>
        <dbReference type="ARBA" id="ARBA00022692"/>
    </source>
</evidence>
<evidence type="ECO:0000256" key="5">
    <source>
        <dbReference type="ARBA" id="ARBA00023136"/>
    </source>
</evidence>
<dbReference type="GO" id="GO:0016020">
    <property type="term" value="C:membrane"/>
    <property type="evidence" value="ECO:0007669"/>
    <property type="project" value="UniProtKB-SubCell"/>
</dbReference>
<gene>
    <name evidence="7" type="ORF">Sradi_3026400</name>
</gene>
<dbReference type="PANTHER" id="PTHR47974">
    <property type="entry name" value="OS07G0415500 PROTEIN"/>
    <property type="match status" value="1"/>
</dbReference>
<keyword evidence="5" id="KW-0472">Membrane</keyword>
<dbReference type="PROSITE" id="PS50011">
    <property type="entry name" value="PROTEIN_KINASE_DOM"/>
    <property type="match status" value="1"/>
</dbReference>
<evidence type="ECO:0000256" key="1">
    <source>
        <dbReference type="ARBA" id="ARBA00004167"/>
    </source>
</evidence>
<dbReference type="PANTHER" id="PTHR47974:SF6">
    <property type="entry name" value="NON-SPECIFIC SERINE_THREONINE PROTEIN KINASE"/>
    <property type="match status" value="1"/>
</dbReference>
<feature type="domain" description="Protein kinase" evidence="6">
    <location>
        <begin position="1"/>
        <end position="132"/>
    </location>
</feature>
<dbReference type="InterPro" id="IPR000719">
    <property type="entry name" value="Prot_kinase_dom"/>
</dbReference>
<evidence type="ECO:0000313" key="7">
    <source>
        <dbReference type="EMBL" id="KAL0386321.1"/>
    </source>
</evidence>
<keyword evidence="7" id="KW-0808">Transferase</keyword>
<protein>
    <submittedName>
        <fullName evidence="7">G-type lectin S-receptor-like serine/threonine-protein kinase</fullName>
    </submittedName>
</protein>
<organism evidence="7">
    <name type="scientific">Sesamum radiatum</name>
    <name type="common">Black benniseed</name>
    <dbReference type="NCBI Taxonomy" id="300843"/>
    <lineage>
        <taxon>Eukaryota</taxon>
        <taxon>Viridiplantae</taxon>
        <taxon>Streptophyta</taxon>
        <taxon>Embryophyta</taxon>
        <taxon>Tracheophyta</taxon>
        <taxon>Spermatophyta</taxon>
        <taxon>Magnoliopsida</taxon>
        <taxon>eudicotyledons</taxon>
        <taxon>Gunneridae</taxon>
        <taxon>Pentapetalae</taxon>
        <taxon>asterids</taxon>
        <taxon>lamiids</taxon>
        <taxon>Lamiales</taxon>
        <taxon>Pedaliaceae</taxon>
        <taxon>Sesamum</taxon>
    </lineage>
</organism>
<keyword evidence="7" id="KW-0418">Kinase</keyword>